<dbReference type="RefSeq" id="XP_066923089.1">
    <property type="nucleotide sequence ID" value="XM_067066988.1"/>
</dbReference>
<dbReference type="PROSITE" id="PS51205">
    <property type="entry name" value="VPS9"/>
    <property type="match status" value="1"/>
</dbReference>
<keyword evidence="4" id="KW-1185">Reference proteome</keyword>
<dbReference type="InterPro" id="IPR003123">
    <property type="entry name" value="VPS9"/>
</dbReference>
<dbReference type="AlphaFoldDB" id="A0A7M5V5L7"/>
<dbReference type="InterPro" id="IPR037191">
    <property type="entry name" value="VPS9_dom_sf"/>
</dbReference>
<feature type="region of interest" description="Disordered" evidence="1">
    <location>
        <begin position="542"/>
        <end position="603"/>
    </location>
</feature>
<dbReference type="GeneID" id="136810423"/>
<protein>
    <recommendedName>
        <fullName evidence="2">VPS9 domain-containing protein</fullName>
    </recommendedName>
</protein>
<dbReference type="EnsemblMetazoa" id="CLYHEMT004018.2">
    <property type="protein sequence ID" value="CLYHEMP004018.2"/>
    <property type="gene ID" value="CLYHEMG004018"/>
</dbReference>
<dbReference type="Pfam" id="PF02204">
    <property type="entry name" value="VPS9"/>
    <property type="match status" value="1"/>
</dbReference>
<feature type="domain" description="VPS9" evidence="2">
    <location>
        <begin position="692"/>
        <end position="843"/>
    </location>
</feature>
<dbReference type="Proteomes" id="UP000594262">
    <property type="component" value="Unplaced"/>
</dbReference>
<proteinExistence type="predicted"/>
<sequence>MANEFFTHKMHLYLKSGESERWLTVQLVDGHIPRIAGLSDDDTLAVSDNLEPAIWFRVMVLQSITIDCDKRVACWRNATIDKTTGEPLTHWLSGEDSFYDWDDDIDELFNLACTLVQENPLAEPNEESRREKIIVYEQNLFKMLHCYVLPRIQLYPADLESVNNALKAQNKAISQLEDVTLMHTRLAEHYMTQMRNIREVEVLPMLDELVNGGQVSEELFETLMYDIKKAEPALRNEINQAQLKVDNLKEAMSKGAVSRKITNDLAEARRTRDQVHQSLANLLMGKALAQTSLDIAQQVRDMKIELNESCSQYVRLYRRVKEEKMVSTQTLDKKLRALGVRECILSVIKDLEKDSPTYGEDPEIKETKPEWQTLNQRISSIVHNKEHPVGIKFKNFTQELQLNYQKIMRTTANIVYGSSRFMTSYNEFYVISEQDLGLNKVFLTDQCNVVLQHLYMVSELLSEHFSKRTQMFMRKVRLCYEKCFFNRIGRDLILVYRVVHGKVMQTIEARVNALRELSVCKLGLQMRDEWWLELFEPDHETNSFEYSEPEMSDASNTEGRSYEGEFGDDESTSDISDEDFCSDDESGASKMPMNPWRVPITDPGHKEITQNLLRSKNKVLSRSLQNLHDYGMNLIEASTKLLEDRFEKTAFKTSPELNVEVFGRYLADEIDETKEHNIRENIRRSQSVNTILHSESSHGSRRSSLRRTSIRHAEDTFEKHFGSAISQIRCIFTNSSPLKKMQCLTNALRTVSEKIVELRLRLYEEGTEVDRSKVAVSADDLLPLLVLLLLKMEPHDVAKLYTELIFISDLMADFLSSGVHSYALCEFHIAFRVLDQTCEELQL</sequence>
<evidence type="ECO:0000313" key="4">
    <source>
        <dbReference type="Proteomes" id="UP000594262"/>
    </source>
</evidence>
<accession>A0A7M5V5L7</accession>
<evidence type="ECO:0000313" key="3">
    <source>
        <dbReference type="EnsemblMetazoa" id="CLYHEMP004018.1"/>
    </source>
</evidence>
<evidence type="ECO:0000259" key="2">
    <source>
        <dbReference type="PROSITE" id="PS51205"/>
    </source>
</evidence>
<dbReference type="SUPFAM" id="SSF109993">
    <property type="entry name" value="VPS9 domain"/>
    <property type="match status" value="1"/>
</dbReference>
<dbReference type="OrthoDB" id="10028873at2759"/>
<dbReference type="EnsemblMetazoa" id="CLYHEMT004018.1">
    <property type="protein sequence ID" value="CLYHEMP004018.1"/>
    <property type="gene ID" value="CLYHEMG004018"/>
</dbReference>
<dbReference type="RefSeq" id="XP_066923090.1">
    <property type="nucleotide sequence ID" value="XM_067066989.1"/>
</dbReference>
<dbReference type="Gene3D" id="1.20.1050.80">
    <property type="entry name" value="VPS9 domain"/>
    <property type="match status" value="1"/>
</dbReference>
<name>A0A7M5V5L7_9CNID</name>
<feature type="compositionally biased region" description="Acidic residues" evidence="1">
    <location>
        <begin position="565"/>
        <end position="586"/>
    </location>
</feature>
<evidence type="ECO:0000256" key="1">
    <source>
        <dbReference type="SAM" id="MobiDB-lite"/>
    </source>
</evidence>
<organism evidence="3 4">
    <name type="scientific">Clytia hemisphaerica</name>
    <dbReference type="NCBI Taxonomy" id="252671"/>
    <lineage>
        <taxon>Eukaryota</taxon>
        <taxon>Metazoa</taxon>
        <taxon>Cnidaria</taxon>
        <taxon>Hydrozoa</taxon>
        <taxon>Hydroidolina</taxon>
        <taxon>Leptothecata</taxon>
        <taxon>Obeliida</taxon>
        <taxon>Clytiidae</taxon>
        <taxon>Clytia</taxon>
    </lineage>
</organism>
<reference evidence="3" key="1">
    <citation type="submission" date="2021-01" db="UniProtKB">
        <authorList>
            <consortium name="EnsemblMetazoa"/>
        </authorList>
    </citation>
    <scope>IDENTIFICATION</scope>
</reference>